<dbReference type="KEGG" id="aer:AERYTH_09155"/>
<dbReference type="PANTHER" id="PTHR18934:SF99">
    <property type="entry name" value="ATP-DEPENDENT RNA HELICASE DHX37-RELATED"/>
    <property type="match status" value="1"/>
</dbReference>
<keyword evidence="1" id="KW-0547">Nucleotide-binding</keyword>
<feature type="domain" description="Helicase C-terminal" evidence="6">
    <location>
        <begin position="202"/>
        <end position="367"/>
    </location>
</feature>
<accession>A0A0U4BAN6</accession>
<evidence type="ECO:0000256" key="2">
    <source>
        <dbReference type="ARBA" id="ARBA00022801"/>
    </source>
</evidence>
<dbReference type="InterPro" id="IPR024590">
    <property type="entry name" value="HrpA_C"/>
</dbReference>
<keyword evidence="2" id="KW-0378">Hydrolase</keyword>
<dbReference type="InterPro" id="IPR010222">
    <property type="entry name" value="RNA_helicase_HrpA"/>
</dbReference>
<dbReference type="FunFam" id="1.20.120.1080:FF:000005">
    <property type="entry name" value="ATP-dependent helicase HrpA"/>
    <property type="match status" value="1"/>
</dbReference>
<evidence type="ECO:0000256" key="4">
    <source>
        <dbReference type="ARBA" id="ARBA00022840"/>
    </source>
</evidence>
<dbReference type="GO" id="GO:0016787">
    <property type="term" value="F:hydrolase activity"/>
    <property type="evidence" value="ECO:0007669"/>
    <property type="project" value="UniProtKB-KW"/>
</dbReference>
<dbReference type="GO" id="GO:0005524">
    <property type="term" value="F:ATP binding"/>
    <property type="evidence" value="ECO:0007669"/>
    <property type="project" value="UniProtKB-KW"/>
</dbReference>
<dbReference type="SMART" id="SM00490">
    <property type="entry name" value="HELICc"/>
    <property type="match status" value="1"/>
</dbReference>
<sequence length="1201" mass="134081">MKVEVAPGLPIADRADDIAAALRDHQVVVVAGETGSGKTTQLPKIARLLGRERIVHTQPRRIAARSVAARIAEECEVELGREVGYAVRFDDRTSDSTQIRLVTDGLLLSEIHHDRDLSRYDTVIVDEAHERSLAIDFLLGYLKQLLPRRPDLKVVVTSATIDVERFSEMFDGAPVIEVSGRTYPVEVRYRPLTDPDDGMLDGIESAIRELPREGDVLVFLSGEREIRDAAAHLEGLRWRQTEVLPLYGRLAAQDQAKIFASHPGRRIVLATNVAETSLTVPGIRYVVDTGYARISRYSQRLKVQRLPIEPVSRASAAQRAGRCGRVADGICIRLYAEEDHDGRPEFTDPEILRTNLASVLLQMASLDLGDVEDFPFLDAPDRRAVGDGRALLTELGALQEGRDRRPRLTRLGRTMSRLPVDPRMARMLLAADRQGCLADVLVIVAGLSIQDPRERPAEQQARADQLHARFRSPDSDFLSWLVLWQYVQEKRDELSSSAFRRLCRDEMLHWLRIREWQDVHAQLRRTVRDLGMKPGKIGADPADVHRALLSGLLSHVGVRQADSKEFLGARGARFMVFPGSALARKPPLWVVAGELVETGRLWGRTVAKVEPEWVEQAAAHLVKRQYAEPHWSARRGAAMAKERVTLYGVPLVVDRLVPLGRHDPALARELFVRHALVQGEWRTRHAFVQRNAQRIREAEAVEDRVRRRGLRVDDETLFAFYDARVPADVVSVRHFDSWWKKASRETPDLLDLDPAMLLADVGDLEHDYPTTWTSESAEYRVTYTFEPGTESDGVVVDVPVDDLLSLDPAEFLWNVPGHRDELVVALVRSLPKRLRRELVPVPDHAAALVEQLDPAAGPLLEQLVRGIRQRTGTLVSPDDFDLSAVPDHLKVTFRVVDDGAELARGRDLDALRTELGDVVRRDLEVVAAESARTGITTWDVGTLERAVPAGQVVGYPALVDEGTSVALRVLDTPEEQQVAMVRGQGRLLALSTPTTTPSLGRTLDLRQKLLLASSPYGDAAAVLDDARLAALDHLVARHGGPVWDEAAFQTLRERVRADVHDVTAGVLRDVLRSLEKLGQAQPQGTGEPAEDVRVQLSWLVAPGFVRDLGVEQLRRLPVYLEAARRRLATPLTEQLVRVHELEAEFHERTGGLSPLRRAAADVQEVRWALEELRVSVVAQNLGTARPVSVKRLRRLLDDLRV</sequence>
<dbReference type="Pfam" id="PF00271">
    <property type="entry name" value="Helicase_C"/>
    <property type="match status" value="1"/>
</dbReference>
<keyword evidence="8" id="KW-1185">Reference proteome</keyword>
<dbReference type="InterPro" id="IPR007502">
    <property type="entry name" value="Helicase-assoc_dom"/>
</dbReference>
<dbReference type="CDD" id="cd18791">
    <property type="entry name" value="SF2_C_RHA"/>
    <property type="match status" value="1"/>
</dbReference>
<dbReference type="SMART" id="SM00487">
    <property type="entry name" value="DEXDc"/>
    <property type="match status" value="1"/>
</dbReference>
<dbReference type="Gene3D" id="3.40.50.300">
    <property type="entry name" value="P-loop containing nucleotide triphosphate hydrolases"/>
    <property type="match status" value="2"/>
</dbReference>
<dbReference type="PATRIC" id="fig|2041.4.peg.1913"/>
<dbReference type="PROSITE" id="PS51194">
    <property type="entry name" value="HELICASE_CTER"/>
    <property type="match status" value="1"/>
</dbReference>
<dbReference type="Pfam" id="PF07717">
    <property type="entry name" value="OB_NTP_bind"/>
    <property type="match status" value="1"/>
</dbReference>
<dbReference type="Gene3D" id="1.20.120.1080">
    <property type="match status" value="1"/>
</dbReference>
<evidence type="ECO:0000256" key="1">
    <source>
        <dbReference type="ARBA" id="ARBA00022741"/>
    </source>
</evidence>
<evidence type="ECO:0000256" key="3">
    <source>
        <dbReference type="ARBA" id="ARBA00022806"/>
    </source>
</evidence>
<keyword evidence="3 7" id="KW-0347">Helicase</keyword>
<dbReference type="SMART" id="SM00847">
    <property type="entry name" value="HA2"/>
    <property type="match status" value="1"/>
</dbReference>
<reference evidence="7 8" key="1">
    <citation type="journal article" date="1991" name="Int. J. Syst. Bacteriol.">
        <title>Description of the erythromycin-producing bacterium Arthrobacter sp. strain NRRL B-3381 as Aeromicrobium erythreum gen. nov., sp. nov.</title>
        <authorList>
            <person name="Miller E.S."/>
            <person name="Woese C.R."/>
            <person name="Brenner S."/>
        </authorList>
    </citation>
    <scope>NUCLEOTIDE SEQUENCE [LARGE SCALE GENOMIC DNA]</scope>
    <source>
        <strain evidence="7 8">AR18</strain>
    </source>
</reference>
<dbReference type="GO" id="GO:0003724">
    <property type="term" value="F:RNA helicase activity"/>
    <property type="evidence" value="ECO:0007669"/>
    <property type="project" value="InterPro"/>
</dbReference>
<proteinExistence type="predicted"/>
<dbReference type="SMART" id="SM00382">
    <property type="entry name" value="AAA"/>
    <property type="match status" value="1"/>
</dbReference>
<dbReference type="SUPFAM" id="SSF52540">
    <property type="entry name" value="P-loop containing nucleoside triphosphate hydrolases"/>
    <property type="match status" value="1"/>
</dbReference>
<dbReference type="Pfam" id="PF00270">
    <property type="entry name" value="DEAD"/>
    <property type="match status" value="1"/>
</dbReference>
<protein>
    <submittedName>
        <fullName evidence="7">ATP-dependent helicase</fullName>
    </submittedName>
</protein>
<dbReference type="EMBL" id="CP011502">
    <property type="protein sequence ID" value="ALX04852.1"/>
    <property type="molecule type" value="Genomic_DNA"/>
</dbReference>
<dbReference type="OrthoDB" id="9805617at2"/>
<feature type="domain" description="Helicase ATP-binding" evidence="5">
    <location>
        <begin position="19"/>
        <end position="179"/>
    </location>
</feature>
<dbReference type="FunFam" id="3.40.50.300:FF:001922">
    <property type="entry name" value="DEAH (Asp-Glu-Ala-His) box polypeptide 29"/>
    <property type="match status" value="1"/>
</dbReference>
<dbReference type="NCBIfam" id="TIGR01967">
    <property type="entry name" value="DEAH_box_HrpA"/>
    <property type="match status" value="1"/>
</dbReference>
<dbReference type="Pfam" id="PF11898">
    <property type="entry name" value="DUF3418"/>
    <property type="match status" value="1"/>
</dbReference>
<organism evidence="7 8">
    <name type="scientific">Aeromicrobium erythreum</name>
    <dbReference type="NCBI Taxonomy" id="2041"/>
    <lineage>
        <taxon>Bacteria</taxon>
        <taxon>Bacillati</taxon>
        <taxon>Actinomycetota</taxon>
        <taxon>Actinomycetes</taxon>
        <taxon>Propionibacteriales</taxon>
        <taxon>Nocardioidaceae</taxon>
        <taxon>Aeromicrobium</taxon>
    </lineage>
</organism>
<dbReference type="InterPro" id="IPR001650">
    <property type="entry name" value="Helicase_C-like"/>
</dbReference>
<evidence type="ECO:0000313" key="8">
    <source>
        <dbReference type="Proteomes" id="UP000067689"/>
    </source>
</evidence>
<dbReference type="STRING" id="2041.AERYTH_09155"/>
<evidence type="ECO:0000259" key="5">
    <source>
        <dbReference type="PROSITE" id="PS51192"/>
    </source>
</evidence>
<dbReference type="NCBIfam" id="NF008348">
    <property type="entry name" value="PRK11131.1"/>
    <property type="match status" value="1"/>
</dbReference>
<dbReference type="InterPro" id="IPR003593">
    <property type="entry name" value="AAA+_ATPase"/>
</dbReference>
<name>A0A0U4BAN6_9ACTN</name>
<dbReference type="PROSITE" id="PS51192">
    <property type="entry name" value="HELICASE_ATP_BIND_1"/>
    <property type="match status" value="1"/>
</dbReference>
<dbReference type="InterPro" id="IPR014001">
    <property type="entry name" value="Helicase_ATP-bd"/>
</dbReference>
<keyword evidence="4" id="KW-0067">ATP-binding</keyword>
<dbReference type="GO" id="GO:0003723">
    <property type="term" value="F:RNA binding"/>
    <property type="evidence" value="ECO:0007669"/>
    <property type="project" value="TreeGrafter"/>
</dbReference>
<dbReference type="InterPro" id="IPR011709">
    <property type="entry name" value="DEAD-box_helicase_OB_fold"/>
</dbReference>
<dbReference type="Pfam" id="PF21010">
    <property type="entry name" value="HA2_C"/>
    <property type="match status" value="1"/>
</dbReference>
<dbReference type="Proteomes" id="UP000067689">
    <property type="component" value="Chromosome"/>
</dbReference>
<dbReference type="InterPro" id="IPR011545">
    <property type="entry name" value="DEAD/DEAH_box_helicase_dom"/>
</dbReference>
<evidence type="ECO:0000313" key="7">
    <source>
        <dbReference type="EMBL" id="ALX04852.1"/>
    </source>
</evidence>
<dbReference type="Pfam" id="PF04408">
    <property type="entry name" value="WHD_HA2"/>
    <property type="match status" value="1"/>
</dbReference>
<dbReference type="PANTHER" id="PTHR18934">
    <property type="entry name" value="ATP-DEPENDENT RNA HELICASE"/>
    <property type="match status" value="1"/>
</dbReference>
<gene>
    <name evidence="7" type="ORF">AERYTH_09155</name>
</gene>
<dbReference type="AlphaFoldDB" id="A0A0U4BAN6"/>
<evidence type="ECO:0000259" key="6">
    <source>
        <dbReference type="PROSITE" id="PS51194"/>
    </source>
</evidence>
<dbReference type="InterPro" id="IPR048333">
    <property type="entry name" value="HA2_WH"/>
</dbReference>
<dbReference type="InterPro" id="IPR027417">
    <property type="entry name" value="P-loop_NTPase"/>
</dbReference>